<gene>
    <name evidence="2" type="ORF">B0H50_10551</name>
</gene>
<keyword evidence="3" id="KW-1185">Reference proteome</keyword>
<dbReference type="RefSeq" id="WP_106198016.1">
    <property type="nucleotide sequence ID" value="NZ_QGHD01000005.1"/>
</dbReference>
<dbReference type="Pfam" id="PF01408">
    <property type="entry name" value="GFO_IDH_MocA"/>
    <property type="match status" value="1"/>
</dbReference>
<dbReference type="Gene3D" id="3.40.50.720">
    <property type="entry name" value="NAD(P)-binding Rossmann-like Domain"/>
    <property type="match status" value="1"/>
</dbReference>
<dbReference type="InterPro" id="IPR036291">
    <property type="entry name" value="NAD(P)-bd_dom_sf"/>
</dbReference>
<evidence type="ECO:0000313" key="3">
    <source>
        <dbReference type="Proteomes" id="UP000245523"/>
    </source>
</evidence>
<reference evidence="2 3" key="1">
    <citation type="submission" date="2018-05" db="EMBL/GenBank/DDBJ databases">
        <title>Animal gut microbial communities from fecal samples from Wisconsin, USA.</title>
        <authorList>
            <person name="Neumann A."/>
        </authorList>
    </citation>
    <scope>NUCLEOTIDE SEQUENCE [LARGE SCALE GENOMIC DNA]</scope>
    <source>
        <strain evidence="2 3">UWS4</strain>
    </source>
</reference>
<evidence type="ECO:0000259" key="1">
    <source>
        <dbReference type="Pfam" id="PF01408"/>
    </source>
</evidence>
<dbReference type="PANTHER" id="PTHR43249:SF1">
    <property type="entry name" value="D-GLUCOSIDE 3-DEHYDROGENASE"/>
    <property type="match status" value="1"/>
</dbReference>
<sequence length="279" mass="31992">MEKSIQAYILGNGHMGHLHQQHLEALGISCTTYDGEEDCYRRILEFFPEENEVIFVASPAQSHRSYAFLALAYGFDVFVEKPIALSMTEVNDLLKIAKQSHALLFAGHCERYSLAFQNFLKKFQETAAKIAPRKIEFTRWNKPTPRGQDVSVIWDLGVHDFDLLYTMKQAVPSWDSEKTEIYFDESREAEESKREIKATFQVDDVDFVLTCNLNETQPMESDAITREIQEFLRIRALPDSERFEAMNSQLAGAIFAVQEAEKLNDSAGYNHYSSPNKPK</sequence>
<organism evidence="2 3">
    <name type="scientific">Hallerella porci</name>
    <dbReference type="NCBI Taxonomy" id="1945871"/>
    <lineage>
        <taxon>Bacteria</taxon>
        <taxon>Pseudomonadati</taxon>
        <taxon>Fibrobacterota</taxon>
        <taxon>Fibrobacteria</taxon>
        <taxon>Fibrobacterales</taxon>
        <taxon>Fibrobacteraceae</taxon>
        <taxon>Hallerella</taxon>
    </lineage>
</organism>
<dbReference type="PANTHER" id="PTHR43249">
    <property type="entry name" value="UDP-N-ACETYL-2-AMINO-2-DEOXY-D-GLUCURONATE OXIDASE"/>
    <property type="match status" value="1"/>
</dbReference>
<feature type="domain" description="Gfo/Idh/MocA-like oxidoreductase N-terminal" evidence="1">
    <location>
        <begin position="39"/>
        <end position="108"/>
    </location>
</feature>
<accession>A0ABX5LRF8</accession>
<protein>
    <submittedName>
        <fullName evidence="2">Oxidoreductase family protein</fullName>
    </submittedName>
</protein>
<comment type="caution">
    <text evidence="2">The sequence shown here is derived from an EMBL/GenBank/DDBJ whole genome shotgun (WGS) entry which is preliminary data.</text>
</comment>
<dbReference type="SUPFAM" id="SSF51735">
    <property type="entry name" value="NAD(P)-binding Rossmann-fold domains"/>
    <property type="match status" value="1"/>
</dbReference>
<dbReference type="EMBL" id="QGHD01000005">
    <property type="protein sequence ID" value="PWL03508.1"/>
    <property type="molecule type" value="Genomic_DNA"/>
</dbReference>
<evidence type="ECO:0000313" key="2">
    <source>
        <dbReference type="EMBL" id="PWL03508.1"/>
    </source>
</evidence>
<proteinExistence type="predicted"/>
<dbReference type="InterPro" id="IPR000683">
    <property type="entry name" value="Gfo/Idh/MocA-like_OxRdtase_N"/>
</dbReference>
<dbReference type="InterPro" id="IPR052515">
    <property type="entry name" value="Gfo/Idh/MocA_Oxidoreductase"/>
</dbReference>
<dbReference type="Gene3D" id="3.30.360.10">
    <property type="entry name" value="Dihydrodipicolinate Reductase, domain 2"/>
    <property type="match status" value="1"/>
</dbReference>
<dbReference type="Proteomes" id="UP000245523">
    <property type="component" value="Unassembled WGS sequence"/>
</dbReference>
<name>A0ABX5LRF8_9BACT</name>